<dbReference type="GO" id="GO:0000287">
    <property type="term" value="F:magnesium ion binding"/>
    <property type="evidence" value="ECO:0007669"/>
    <property type="project" value="UniProtKB-UniRule"/>
</dbReference>
<evidence type="ECO:0000259" key="9">
    <source>
        <dbReference type="Pfam" id="PF01850"/>
    </source>
</evidence>
<organism evidence="10 11">
    <name type="scientific">Acidithiobacillus ferrooxidans</name>
    <name type="common">Thiobacillus ferrooxidans</name>
    <dbReference type="NCBI Taxonomy" id="920"/>
    <lineage>
        <taxon>Bacteria</taxon>
        <taxon>Pseudomonadati</taxon>
        <taxon>Pseudomonadota</taxon>
        <taxon>Acidithiobacillia</taxon>
        <taxon>Acidithiobacillales</taxon>
        <taxon>Acidithiobacillaceae</taxon>
        <taxon>Acidithiobacillus</taxon>
    </lineage>
</organism>
<dbReference type="InterPro" id="IPR029060">
    <property type="entry name" value="PIN-like_dom_sf"/>
</dbReference>
<comment type="caution">
    <text evidence="10">The sequence shown here is derived from an EMBL/GenBank/DDBJ whole genome shotgun (WGS) entry which is preliminary data.</text>
</comment>
<dbReference type="InterPro" id="IPR002716">
    <property type="entry name" value="PIN_dom"/>
</dbReference>
<keyword evidence="2 8" id="KW-1277">Toxin-antitoxin system</keyword>
<dbReference type="InterPro" id="IPR050556">
    <property type="entry name" value="Type_II_TA_system_RNase"/>
</dbReference>
<name>A0A179BMC6_ACIFR</name>
<evidence type="ECO:0000256" key="2">
    <source>
        <dbReference type="ARBA" id="ARBA00022649"/>
    </source>
</evidence>
<feature type="binding site" evidence="8">
    <location>
        <position position="97"/>
    </location>
    <ligand>
        <name>Mg(2+)</name>
        <dbReference type="ChEBI" id="CHEBI:18420"/>
    </ligand>
</feature>
<comment type="cofactor">
    <cofactor evidence="1 8">
        <name>Mg(2+)</name>
        <dbReference type="ChEBI" id="CHEBI:18420"/>
    </cofactor>
</comment>
<evidence type="ECO:0000256" key="1">
    <source>
        <dbReference type="ARBA" id="ARBA00001946"/>
    </source>
</evidence>
<keyword evidence="11" id="KW-1185">Reference proteome</keyword>
<dbReference type="Gene3D" id="3.40.50.1010">
    <property type="entry name" value="5'-nuclease"/>
    <property type="match status" value="1"/>
</dbReference>
<keyword evidence="5 8" id="KW-0378">Hydrolase</keyword>
<evidence type="ECO:0000256" key="8">
    <source>
        <dbReference type="HAMAP-Rule" id="MF_00265"/>
    </source>
</evidence>
<dbReference type="OrthoDB" id="9796690at2"/>
<evidence type="ECO:0000313" key="10">
    <source>
        <dbReference type="EMBL" id="OAP92812.1"/>
    </source>
</evidence>
<comment type="function">
    <text evidence="8">Toxic component of a toxin-antitoxin (TA) system. An RNase.</text>
</comment>
<dbReference type="PANTHER" id="PTHR33653:SF1">
    <property type="entry name" value="RIBONUCLEASE VAPC2"/>
    <property type="match status" value="1"/>
</dbReference>
<evidence type="ECO:0000256" key="4">
    <source>
        <dbReference type="ARBA" id="ARBA00022723"/>
    </source>
</evidence>
<keyword evidence="6 8" id="KW-0460">Magnesium</keyword>
<sequence length="136" mass="14868">MPRYMLDTNMCIYLIKHQPEKVAQRFAQCYVGDVVMSAITYAELEYGVAVSADPDRERANLAALTEDIPVIAFDAPAGVAYGPIRQATSESKRDTLDKLIAAHAVALGVTIVTNNTRDFAKYPGVMIENWLSSGAQ</sequence>
<dbReference type="GO" id="GO:0090729">
    <property type="term" value="F:toxin activity"/>
    <property type="evidence" value="ECO:0007669"/>
    <property type="project" value="UniProtKB-KW"/>
</dbReference>
<gene>
    <name evidence="8" type="primary">vapC</name>
    <name evidence="10" type="ORF">A4H96_03145</name>
</gene>
<dbReference type="AlphaFoldDB" id="A0A179BMC6"/>
<dbReference type="GO" id="GO:0004540">
    <property type="term" value="F:RNA nuclease activity"/>
    <property type="evidence" value="ECO:0007669"/>
    <property type="project" value="InterPro"/>
</dbReference>
<dbReference type="SUPFAM" id="SSF88723">
    <property type="entry name" value="PIN domain-like"/>
    <property type="match status" value="1"/>
</dbReference>
<evidence type="ECO:0000256" key="5">
    <source>
        <dbReference type="ARBA" id="ARBA00022801"/>
    </source>
</evidence>
<dbReference type="Proteomes" id="UP000078302">
    <property type="component" value="Unassembled WGS sequence"/>
</dbReference>
<dbReference type="GO" id="GO:0016787">
    <property type="term" value="F:hydrolase activity"/>
    <property type="evidence" value="ECO:0007669"/>
    <property type="project" value="UniProtKB-KW"/>
</dbReference>
<dbReference type="InterPro" id="IPR022907">
    <property type="entry name" value="VapC_family"/>
</dbReference>
<feature type="domain" description="PIN" evidence="9">
    <location>
        <begin position="4"/>
        <end position="123"/>
    </location>
</feature>
<dbReference type="Pfam" id="PF01850">
    <property type="entry name" value="PIN"/>
    <property type="match status" value="1"/>
</dbReference>
<evidence type="ECO:0000256" key="7">
    <source>
        <dbReference type="ARBA" id="ARBA00038093"/>
    </source>
</evidence>
<feature type="binding site" evidence="8">
    <location>
        <position position="7"/>
    </location>
    <ligand>
        <name>Mg(2+)</name>
        <dbReference type="ChEBI" id="CHEBI:18420"/>
    </ligand>
</feature>
<dbReference type="CDD" id="cd18736">
    <property type="entry name" value="PIN_CcVapC1-like"/>
    <property type="match status" value="1"/>
</dbReference>
<dbReference type="HAMAP" id="MF_00265">
    <property type="entry name" value="VapC_Nob1"/>
    <property type="match status" value="1"/>
</dbReference>
<proteinExistence type="inferred from homology"/>
<evidence type="ECO:0000256" key="3">
    <source>
        <dbReference type="ARBA" id="ARBA00022722"/>
    </source>
</evidence>
<dbReference type="PANTHER" id="PTHR33653">
    <property type="entry name" value="RIBONUCLEASE VAPC2"/>
    <property type="match status" value="1"/>
</dbReference>
<keyword evidence="3 8" id="KW-0540">Nuclease</keyword>
<evidence type="ECO:0000256" key="6">
    <source>
        <dbReference type="ARBA" id="ARBA00022842"/>
    </source>
</evidence>
<protein>
    <recommendedName>
        <fullName evidence="8">Ribonuclease VapC</fullName>
        <shortName evidence="8">RNase VapC</shortName>
        <ecNumber evidence="8">3.1.-.-</ecNumber>
    </recommendedName>
    <alternativeName>
        <fullName evidence="8">Toxin VapC</fullName>
    </alternativeName>
</protein>
<keyword evidence="4 8" id="KW-0479">Metal-binding</keyword>
<dbReference type="EMBL" id="LVXZ01000027">
    <property type="protein sequence ID" value="OAP92812.1"/>
    <property type="molecule type" value="Genomic_DNA"/>
</dbReference>
<dbReference type="EC" id="3.1.-.-" evidence="8"/>
<accession>A0A179BMC6</accession>
<comment type="similarity">
    <text evidence="7 8">Belongs to the PINc/VapC protein family.</text>
</comment>
<reference evidence="10 11" key="1">
    <citation type="submission" date="2016-04" db="EMBL/GenBank/DDBJ databases">
        <title>Acidithiobacillus ferrooxidans genome sequencing and assembly.</title>
        <authorList>
            <person name="Zhou Z."/>
        </authorList>
    </citation>
    <scope>NUCLEOTIDE SEQUENCE [LARGE SCALE GENOMIC DNA]</scope>
    <source>
        <strain evidence="10 11">BY0502</strain>
    </source>
</reference>
<keyword evidence="8" id="KW-0800">Toxin</keyword>
<evidence type="ECO:0000313" key="11">
    <source>
        <dbReference type="Proteomes" id="UP000078302"/>
    </source>
</evidence>